<feature type="compositionally biased region" description="Basic residues" evidence="3">
    <location>
        <begin position="142"/>
        <end position="153"/>
    </location>
</feature>
<dbReference type="Gene3D" id="3.30.230.10">
    <property type="match status" value="1"/>
</dbReference>
<gene>
    <name evidence="5" type="ORF">FRZ00_02820</name>
</gene>
<evidence type="ECO:0000256" key="2">
    <source>
        <dbReference type="ARBA" id="ARBA00023134"/>
    </source>
</evidence>
<accession>A0A5N5WFF6</accession>
<feature type="region of interest" description="Disordered" evidence="3">
    <location>
        <begin position="134"/>
        <end position="153"/>
    </location>
</feature>
<proteinExistence type="predicted"/>
<dbReference type="OrthoDB" id="4281718at2"/>
<reference evidence="5 6" key="1">
    <citation type="journal article" date="2019" name="Microb. Cell Fact.">
        <title>Exploring novel herbicidin analogues by transcriptional regulator overexpression and MS/MS molecular networking.</title>
        <authorList>
            <person name="Shi Y."/>
            <person name="Gu R."/>
            <person name="Li Y."/>
            <person name="Wang X."/>
            <person name="Ren W."/>
            <person name="Li X."/>
            <person name="Wang L."/>
            <person name="Xie Y."/>
            <person name="Hong B."/>
        </authorList>
    </citation>
    <scope>NUCLEOTIDE SEQUENCE [LARGE SCALE GENOMIC DNA]</scope>
    <source>
        <strain evidence="5 6">US-43</strain>
    </source>
</reference>
<dbReference type="EMBL" id="VOKX01000007">
    <property type="protein sequence ID" value="KAB7851084.1"/>
    <property type="molecule type" value="Genomic_DNA"/>
</dbReference>
<evidence type="ECO:0000256" key="1">
    <source>
        <dbReference type="ARBA" id="ARBA00022741"/>
    </source>
</evidence>
<name>A0A5N5WFF6_STRMB</name>
<comment type="caution">
    <text evidence="5">The sequence shown here is derived from an EMBL/GenBank/DDBJ whole genome shotgun (WGS) entry which is preliminary data.</text>
</comment>
<protein>
    <recommendedName>
        <fullName evidence="4">Translation elongation factor EFG/EF2 domain-containing protein</fullName>
    </recommendedName>
</protein>
<dbReference type="AlphaFoldDB" id="A0A5N5WFF6"/>
<dbReference type="RefSeq" id="WP_152262350.1">
    <property type="nucleotide sequence ID" value="NZ_VOKX01000007.1"/>
</dbReference>
<dbReference type="SMART" id="SM00889">
    <property type="entry name" value="EFG_IV"/>
    <property type="match status" value="1"/>
</dbReference>
<dbReference type="InterPro" id="IPR014721">
    <property type="entry name" value="Ribsml_uS5_D2-typ_fold_subgr"/>
</dbReference>
<evidence type="ECO:0000259" key="4">
    <source>
        <dbReference type="SMART" id="SM00889"/>
    </source>
</evidence>
<dbReference type="InterPro" id="IPR005517">
    <property type="entry name" value="Transl_elong_EFG/EF2_IV"/>
</dbReference>
<keyword evidence="2" id="KW-0342">GTP-binding</keyword>
<keyword evidence="6" id="KW-1185">Reference proteome</keyword>
<dbReference type="GO" id="GO:0005525">
    <property type="term" value="F:GTP binding"/>
    <property type="evidence" value="ECO:0007669"/>
    <property type="project" value="UniProtKB-KW"/>
</dbReference>
<organism evidence="5 6">
    <name type="scientific">Streptomyces mobaraensis</name>
    <name type="common">Streptoverticillium mobaraense</name>
    <dbReference type="NCBI Taxonomy" id="35621"/>
    <lineage>
        <taxon>Bacteria</taxon>
        <taxon>Bacillati</taxon>
        <taxon>Actinomycetota</taxon>
        <taxon>Actinomycetes</taxon>
        <taxon>Kitasatosporales</taxon>
        <taxon>Streptomycetaceae</taxon>
        <taxon>Streptomyces</taxon>
    </lineage>
</organism>
<dbReference type="Proteomes" id="UP000327000">
    <property type="component" value="Unassembled WGS sequence"/>
</dbReference>
<dbReference type="InterPro" id="IPR020568">
    <property type="entry name" value="Ribosomal_Su5_D2-typ_SF"/>
</dbReference>
<evidence type="ECO:0000313" key="6">
    <source>
        <dbReference type="Proteomes" id="UP000327000"/>
    </source>
</evidence>
<keyword evidence="1" id="KW-0547">Nucleotide-binding</keyword>
<evidence type="ECO:0000256" key="3">
    <source>
        <dbReference type="SAM" id="MobiDB-lite"/>
    </source>
</evidence>
<dbReference type="Pfam" id="PF03764">
    <property type="entry name" value="EFG_IV"/>
    <property type="match status" value="1"/>
</dbReference>
<sequence>MANGRSITGRPEPAVVTALPRAVPGIRVCVRLNLGGCGPYAHIVADVEPPGPVGGLELLSAVPEELLPREHLPALREGLLEGLDGVAAAVLVTGGHYHDVDSCDLGYLIAGRQAGRAALVGAGLLPPGEAETLRWASWPGRPRPRRGRTDRRP</sequence>
<feature type="domain" description="Translation elongation factor EFG/EF2" evidence="4">
    <location>
        <begin position="22"/>
        <end position="123"/>
    </location>
</feature>
<evidence type="ECO:0000313" key="5">
    <source>
        <dbReference type="EMBL" id="KAB7851084.1"/>
    </source>
</evidence>
<dbReference type="SUPFAM" id="SSF54211">
    <property type="entry name" value="Ribosomal protein S5 domain 2-like"/>
    <property type="match status" value="1"/>
</dbReference>